<dbReference type="GO" id="GO:0009159">
    <property type="term" value="P:deoxyribonucleoside monophosphate catabolic process"/>
    <property type="evidence" value="ECO:0007669"/>
    <property type="project" value="TreeGrafter"/>
</dbReference>
<accession>A0A7T8B9Z7</accession>
<name>A0A7T8B9Z7_9SPIR</name>
<evidence type="ECO:0000313" key="1">
    <source>
        <dbReference type="EMBL" id="QQO08450.1"/>
    </source>
</evidence>
<dbReference type="PANTHER" id="PTHR15364">
    <property type="entry name" value="2'-DEOXYNUCLEOSIDE 5'-PHOSPHATE N-HYDROLASE 1"/>
    <property type="match status" value="1"/>
</dbReference>
<dbReference type="InterPro" id="IPR007710">
    <property type="entry name" value="Nucleoside_deoxyribTrfase"/>
</dbReference>
<dbReference type="SUPFAM" id="SSF52309">
    <property type="entry name" value="N-(deoxy)ribosyltransferase-like"/>
    <property type="match status" value="2"/>
</dbReference>
<dbReference type="PANTHER" id="PTHR15364:SF0">
    <property type="entry name" value="2'-DEOXYNUCLEOSIDE 5'-PHOSPHATE N-HYDROLASE 1"/>
    <property type="match status" value="1"/>
</dbReference>
<dbReference type="KEGG" id="bhc:JFL75_16155"/>
<keyword evidence="2" id="KW-1185">Reference proteome</keyword>
<proteinExistence type="predicted"/>
<protein>
    <submittedName>
        <fullName evidence="1">Nucleoside 2-deoxyribosyltransferase</fullName>
    </submittedName>
</protein>
<dbReference type="Pfam" id="PF05014">
    <property type="entry name" value="Nuc_deoxyrib_tr"/>
    <property type="match status" value="2"/>
</dbReference>
<gene>
    <name evidence="1" type="ORF">JFL75_16155</name>
</gene>
<dbReference type="Gene3D" id="3.40.50.450">
    <property type="match status" value="2"/>
</dbReference>
<dbReference type="AlphaFoldDB" id="A0A7T8B9Z7"/>
<evidence type="ECO:0000313" key="2">
    <source>
        <dbReference type="Proteomes" id="UP000595917"/>
    </source>
</evidence>
<dbReference type="GO" id="GO:0070694">
    <property type="term" value="F:5-hydroxymethyl-dUMP N-hydrolase activity"/>
    <property type="evidence" value="ECO:0007669"/>
    <property type="project" value="TreeGrafter"/>
</dbReference>
<reference evidence="1" key="1">
    <citation type="submission" date="2021-01" db="EMBL/GenBank/DDBJ databases">
        <title>Description of Breznakiella homolactica.</title>
        <authorList>
            <person name="Song Y."/>
            <person name="Brune A."/>
        </authorList>
    </citation>
    <scope>NUCLEOTIDE SEQUENCE</scope>
    <source>
        <strain evidence="1">RmG30</strain>
    </source>
</reference>
<dbReference type="RefSeq" id="WP_215625756.1">
    <property type="nucleotide sequence ID" value="NZ_CP067089.2"/>
</dbReference>
<organism evidence="1 2">
    <name type="scientific">Breznakiella homolactica</name>
    <dbReference type="NCBI Taxonomy" id="2798577"/>
    <lineage>
        <taxon>Bacteria</taxon>
        <taxon>Pseudomonadati</taxon>
        <taxon>Spirochaetota</taxon>
        <taxon>Spirochaetia</taxon>
        <taxon>Spirochaetales</taxon>
        <taxon>Breznakiellaceae</taxon>
        <taxon>Breznakiella</taxon>
    </lineage>
</organism>
<dbReference type="EMBL" id="CP067089">
    <property type="protein sequence ID" value="QQO08450.1"/>
    <property type="molecule type" value="Genomic_DNA"/>
</dbReference>
<sequence>MNRYGELGLYIAGPECFYPRGYSLWNAQKKLAEYYGFNVVLPNDTPKKLDHENLRLNADAIFANLKEVIKETGIIIADLELFRSTEADGGTVFEMGMAHAKGALLYGYTRDKRAMVQKNQFCAMAENGGVRAQDGQIHRYADLPFAPSIVASAMIVEGDFHDCLRAVMSDLDERKKREYLGGAAACSAGATIPERPGDSEPVIFLSGPGRYSDNARERYAEMVRRCRQSGFKAVTPLDGLDEIELQTPDPLERACRQFSLWQRHVRNCDIFLGDIGDFHGWEPCSDTAFEAGAAWMLRRECYCYMPDTSPMMERIPNIGGLDWAGNIVENFNYPVNLMFASSMPVLQGSFEDVLEQIVKLRSK</sequence>
<dbReference type="Proteomes" id="UP000595917">
    <property type="component" value="Chromosome"/>
</dbReference>
<dbReference type="InterPro" id="IPR051239">
    <property type="entry name" value="2'-dNMP_N-hydrolase"/>
</dbReference>